<comment type="similarity">
    <text evidence="2">Belongs to the NlpA lipoprotein family.</text>
</comment>
<evidence type="ECO:0000313" key="8">
    <source>
        <dbReference type="EMBL" id="PYI50584.1"/>
    </source>
</evidence>
<dbReference type="InterPro" id="IPR004872">
    <property type="entry name" value="Lipoprotein_NlpA"/>
</dbReference>
<dbReference type="GO" id="GO:0016020">
    <property type="term" value="C:membrane"/>
    <property type="evidence" value="ECO:0007669"/>
    <property type="project" value="UniProtKB-SubCell"/>
</dbReference>
<evidence type="ECO:0000256" key="3">
    <source>
        <dbReference type="ARBA" id="ARBA00022729"/>
    </source>
</evidence>
<evidence type="ECO:0000256" key="6">
    <source>
        <dbReference type="ARBA" id="ARBA00023288"/>
    </source>
</evidence>
<dbReference type="EMBL" id="QJVJ01000018">
    <property type="protein sequence ID" value="PYI50584.1"/>
    <property type="molecule type" value="Genomic_DNA"/>
</dbReference>
<evidence type="ECO:0000256" key="1">
    <source>
        <dbReference type="ARBA" id="ARBA00004635"/>
    </source>
</evidence>
<keyword evidence="5" id="KW-0564">Palmitate</keyword>
<evidence type="ECO:0000256" key="7">
    <source>
        <dbReference type="SAM" id="SignalP"/>
    </source>
</evidence>
<dbReference type="Proteomes" id="UP000247476">
    <property type="component" value="Unassembled WGS sequence"/>
</dbReference>
<feature type="chain" id="PRO_5039499870" description="Metal ABC transporter substrate-binding protein" evidence="7">
    <location>
        <begin position="39"/>
        <end position="311"/>
    </location>
</feature>
<comment type="caution">
    <text evidence="8">The sequence shown here is derived from an EMBL/GenBank/DDBJ whole genome shotgun (WGS) entry which is preliminary data.</text>
</comment>
<name>A0A2V5JZ49_9BACL</name>
<dbReference type="AlphaFoldDB" id="A0A2V5JZ49"/>
<evidence type="ECO:0008006" key="10">
    <source>
        <dbReference type="Google" id="ProtNLM"/>
    </source>
</evidence>
<reference evidence="8 9" key="1">
    <citation type="submission" date="2018-05" db="EMBL/GenBank/DDBJ databases">
        <title>Paenibacillus flagellatus sp. nov., isolated from selenium mineral soil.</title>
        <authorList>
            <person name="Dai X."/>
        </authorList>
    </citation>
    <scope>NUCLEOTIDE SEQUENCE [LARGE SCALE GENOMIC DNA]</scope>
    <source>
        <strain evidence="8 9">DXL2</strain>
    </source>
</reference>
<accession>A0A2V5JZ49</accession>
<proteinExistence type="inferred from homology"/>
<evidence type="ECO:0000256" key="5">
    <source>
        <dbReference type="ARBA" id="ARBA00023139"/>
    </source>
</evidence>
<keyword evidence="3 7" id="KW-0732">Signal</keyword>
<dbReference type="PANTHER" id="PTHR30429">
    <property type="entry name" value="D-METHIONINE-BINDING LIPOPROTEIN METQ"/>
    <property type="match status" value="1"/>
</dbReference>
<gene>
    <name evidence="8" type="ORF">DLM86_29255</name>
</gene>
<protein>
    <recommendedName>
        <fullName evidence="10">Metal ABC transporter substrate-binding protein</fullName>
    </recommendedName>
</protein>
<dbReference type="Gene3D" id="3.40.190.10">
    <property type="entry name" value="Periplasmic binding protein-like II"/>
    <property type="match status" value="2"/>
</dbReference>
<comment type="subcellular location">
    <subcellularLocation>
        <location evidence="1">Membrane</location>
        <topology evidence="1">Lipid-anchor</topology>
    </subcellularLocation>
</comment>
<dbReference type="PANTHER" id="PTHR30429:SF0">
    <property type="entry name" value="METHIONINE-BINDING LIPOPROTEIN METQ"/>
    <property type="match status" value="1"/>
</dbReference>
<keyword evidence="4" id="KW-0472">Membrane</keyword>
<keyword evidence="6" id="KW-0449">Lipoprotein</keyword>
<evidence type="ECO:0000313" key="9">
    <source>
        <dbReference type="Proteomes" id="UP000247476"/>
    </source>
</evidence>
<dbReference type="SUPFAM" id="SSF53850">
    <property type="entry name" value="Periplasmic binding protein-like II"/>
    <property type="match status" value="1"/>
</dbReference>
<feature type="signal peptide" evidence="7">
    <location>
        <begin position="1"/>
        <end position="38"/>
    </location>
</feature>
<dbReference type="Pfam" id="PF03180">
    <property type="entry name" value="Lipoprotein_9"/>
    <property type="match status" value="1"/>
</dbReference>
<organism evidence="8 9">
    <name type="scientific">Paenibacillus flagellatus</name>
    <dbReference type="NCBI Taxonomy" id="2211139"/>
    <lineage>
        <taxon>Bacteria</taxon>
        <taxon>Bacillati</taxon>
        <taxon>Bacillota</taxon>
        <taxon>Bacilli</taxon>
        <taxon>Bacillales</taxon>
        <taxon>Paenibacillaceae</taxon>
        <taxon>Paenibacillus</taxon>
    </lineage>
</organism>
<evidence type="ECO:0000256" key="2">
    <source>
        <dbReference type="ARBA" id="ARBA00008973"/>
    </source>
</evidence>
<evidence type="ECO:0000256" key="4">
    <source>
        <dbReference type="ARBA" id="ARBA00023136"/>
    </source>
</evidence>
<keyword evidence="9" id="KW-1185">Reference proteome</keyword>
<sequence length="311" mass="34440">MPSLYFSYRTGIRSKGVYQRMRKTALFLIFAFSLMLAAACGQQQPPASAGASPAPDSTTGKGEDKVIRHIMSDSGFNGDIVNILKKELAKDGYTLEHVVVNDIIQPNKMVNDKQADSNSFQHEAYFDQFVADHGLKNVTRAFYTIFTPSGLYSKKYKSFKEVPDGATIGIPVDPANNGRALFMLRDLGLLKLKDGVDVIHTTLKDITDNPHKFKFKEVDQLMLQRTLDDVDVGFLFAGTAIQIGLNPKTDSLAVETGEGLPYKSIVAVHKDLVGTPKIKALQKAYESQAVKDFYKSKYGDAIQFLDDLNKK</sequence>